<protein>
    <submittedName>
        <fullName evidence="2">Ribosome silencing factor</fullName>
    </submittedName>
</protein>
<dbReference type="Pfam" id="PF02410">
    <property type="entry name" value="RsfS"/>
    <property type="match status" value="1"/>
</dbReference>
<dbReference type="GO" id="GO:0017148">
    <property type="term" value="P:negative regulation of translation"/>
    <property type="evidence" value="ECO:0007669"/>
    <property type="project" value="TreeGrafter"/>
</dbReference>
<name>A0A398D469_9BACT</name>
<organism evidence="2 3">
    <name type="scientific">Candidatus Cryosericum terrychapinii</name>
    <dbReference type="NCBI Taxonomy" id="2290919"/>
    <lineage>
        <taxon>Bacteria</taxon>
        <taxon>Pseudomonadati</taxon>
        <taxon>Caldisericota/Cryosericota group</taxon>
        <taxon>Candidatus Cryosericota</taxon>
        <taxon>Candidatus Cryosericia</taxon>
        <taxon>Candidatus Cryosericales</taxon>
        <taxon>Candidatus Cryosericaceae</taxon>
        <taxon>Candidatus Cryosericum</taxon>
    </lineage>
</organism>
<reference evidence="2 3" key="1">
    <citation type="submission" date="2018-09" db="EMBL/GenBank/DDBJ databases">
        <title>Discovery and Ecogenomic Context for Candidatus Cryosericales, a Global Caldiserica Order Active in Thawing Permafrost.</title>
        <authorList>
            <person name="Martinez M.A."/>
            <person name="Woodcroft B.J."/>
            <person name="Ignacio Espinoza J.C."/>
            <person name="Zayed A."/>
            <person name="Singleton C.M."/>
            <person name="Boyd J."/>
            <person name="Li Y.-F."/>
            <person name="Purvine S."/>
            <person name="Maughan H."/>
            <person name="Hodgkins S.B."/>
            <person name="Anderson D."/>
            <person name="Sederholm M."/>
            <person name="Temperton B."/>
            <person name="Saleska S.R."/>
            <person name="Tyson G.W."/>
            <person name="Rich V.I."/>
        </authorList>
    </citation>
    <scope>NUCLEOTIDE SEQUENCE [LARGE SCALE GENOMIC DNA]</scope>
    <source>
        <strain evidence="2 3">SMC7</strain>
    </source>
</reference>
<evidence type="ECO:0000313" key="2">
    <source>
        <dbReference type="EMBL" id="RIE06271.1"/>
    </source>
</evidence>
<accession>A0A398D469</accession>
<dbReference type="PANTHER" id="PTHR21043:SF0">
    <property type="entry name" value="MITOCHONDRIAL ASSEMBLY OF RIBOSOMAL LARGE SUBUNIT PROTEIN 1"/>
    <property type="match status" value="1"/>
</dbReference>
<dbReference type="EMBL" id="QXIS01000017">
    <property type="protein sequence ID" value="RIE06271.1"/>
    <property type="molecule type" value="Genomic_DNA"/>
</dbReference>
<dbReference type="InterPro" id="IPR043519">
    <property type="entry name" value="NT_sf"/>
</dbReference>
<dbReference type="OrthoDB" id="9793073at2"/>
<comment type="caution">
    <text evidence="2">The sequence shown here is derived from an EMBL/GenBank/DDBJ whole genome shotgun (WGS) entry which is preliminary data.</text>
</comment>
<dbReference type="PANTHER" id="PTHR21043">
    <property type="entry name" value="IOJAP SUPERFAMILY ORTHOLOG"/>
    <property type="match status" value="1"/>
</dbReference>
<evidence type="ECO:0000256" key="1">
    <source>
        <dbReference type="ARBA" id="ARBA00010574"/>
    </source>
</evidence>
<dbReference type="InterPro" id="IPR004394">
    <property type="entry name" value="Iojap/RsfS/C7orf30"/>
</dbReference>
<gene>
    <name evidence="2" type="primary">rsfS</name>
    <name evidence="2" type="ORF">SMC7_03130</name>
</gene>
<evidence type="ECO:0000313" key="3">
    <source>
        <dbReference type="Proteomes" id="UP000266328"/>
    </source>
</evidence>
<dbReference type="AlphaFoldDB" id="A0A398D469"/>
<dbReference type="GO" id="GO:0043023">
    <property type="term" value="F:ribosomal large subunit binding"/>
    <property type="evidence" value="ECO:0007669"/>
    <property type="project" value="TreeGrafter"/>
</dbReference>
<proteinExistence type="inferred from homology"/>
<dbReference type="SUPFAM" id="SSF81301">
    <property type="entry name" value="Nucleotidyltransferase"/>
    <property type="match status" value="1"/>
</dbReference>
<dbReference type="NCBIfam" id="TIGR00090">
    <property type="entry name" value="rsfS_iojap_ybeB"/>
    <property type="match status" value="1"/>
</dbReference>
<sequence>MIRAKRVLCNEGAVTLCSERQTVQWTRRAICWCEVLMNGKRLANRIVNECEKMGVEAVRSIDVRKRTPFFDFLVIATVDNTVLADALLRKVAKAVELDAGVVTFIESSPESDWVVCDYGDTVLHVFVGADVREHYNLEGLWSPSFRERRRVAPPAPGDRLDTE</sequence>
<dbReference type="Gene3D" id="3.30.460.10">
    <property type="entry name" value="Beta Polymerase, domain 2"/>
    <property type="match status" value="1"/>
</dbReference>
<keyword evidence="3" id="KW-1185">Reference proteome</keyword>
<comment type="similarity">
    <text evidence="1">Belongs to the Iojap/RsfS family.</text>
</comment>
<dbReference type="GO" id="GO:0090071">
    <property type="term" value="P:negative regulation of ribosome biogenesis"/>
    <property type="evidence" value="ECO:0007669"/>
    <property type="project" value="TreeGrafter"/>
</dbReference>
<dbReference type="Proteomes" id="UP000266328">
    <property type="component" value="Unassembled WGS sequence"/>
</dbReference>